<dbReference type="GO" id="GO:0004674">
    <property type="term" value="F:protein serine/threonine kinase activity"/>
    <property type="evidence" value="ECO:0007669"/>
    <property type="project" value="UniProtKB-KW"/>
</dbReference>
<evidence type="ECO:0000256" key="2">
    <source>
        <dbReference type="ARBA" id="ARBA00012513"/>
    </source>
</evidence>
<dbReference type="GO" id="GO:0005524">
    <property type="term" value="F:ATP binding"/>
    <property type="evidence" value="ECO:0007669"/>
    <property type="project" value="UniProtKB-KW"/>
</dbReference>
<keyword evidence="10" id="KW-0812">Transmembrane</keyword>
<dbReference type="AlphaFoldDB" id="A0A6J5V5D7"/>
<sequence length="154" mass="17357">MALLNYHKYFPLVHKKNVGLVVGSVVGSLSFICILAFGILFGLKHIRRLTVIRGVNISFAEVQLATNNFDNEKLLGEVGFENVYRGTLLDGRKVAVKRAKKGSGQDLREFHTEIKVLSKIHHRHLVSLIGYCDEKSKMIIVYEFMENGTLSDHS</sequence>
<evidence type="ECO:0000256" key="5">
    <source>
        <dbReference type="ARBA" id="ARBA00022741"/>
    </source>
</evidence>
<dbReference type="Proteomes" id="UP000507222">
    <property type="component" value="Unassembled WGS sequence"/>
</dbReference>
<keyword evidence="7" id="KW-0067">ATP-binding</keyword>
<evidence type="ECO:0000256" key="1">
    <source>
        <dbReference type="ARBA" id="ARBA00004479"/>
    </source>
</evidence>
<evidence type="ECO:0000256" key="10">
    <source>
        <dbReference type="SAM" id="Phobius"/>
    </source>
</evidence>
<dbReference type="InterPro" id="IPR000719">
    <property type="entry name" value="Prot_kinase_dom"/>
</dbReference>
<dbReference type="FunFam" id="3.30.200.20:FF:000039">
    <property type="entry name" value="receptor-like protein kinase FERONIA"/>
    <property type="match status" value="1"/>
</dbReference>
<reference evidence="12 13" key="1">
    <citation type="submission" date="2020-05" db="EMBL/GenBank/DDBJ databases">
        <authorList>
            <person name="Campoy J."/>
            <person name="Schneeberger K."/>
            <person name="Spophaly S."/>
        </authorList>
    </citation>
    <scope>NUCLEOTIDE SEQUENCE [LARGE SCALE GENOMIC DNA]</scope>
    <source>
        <strain evidence="12">PruArmRojPasFocal</strain>
    </source>
</reference>
<keyword evidence="6" id="KW-0418">Kinase</keyword>
<keyword evidence="3" id="KW-0723">Serine/threonine-protein kinase</keyword>
<evidence type="ECO:0000313" key="13">
    <source>
        <dbReference type="Proteomes" id="UP000507222"/>
    </source>
</evidence>
<dbReference type="EMBL" id="CAEKDK010000006">
    <property type="protein sequence ID" value="CAB4284179.1"/>
    <property type="molecule type" value="Genomic_DNA"/>
</dbReference>
<dbReference type="EC" id="2.7.11.1" evidence="2"/>
<dbReference type="PANTHER" id="PTHR48006">
    <property type="entry name" value="LEUCINE-RICH REPEAT-CONTAINING PROTEIN DDB_G0281931-RELATED"/>
    <property type="match status" value="1"/>
</dbReference>
<evidence type="ECO:0000256" key="4">
    <source>
        <dbReference type="ARBA" id="ARBA00022679"/>
    </source>
</evidence>
<name>A0A6J5V5D7_PRUAR</name>
<evidence type="ECO:0000256" key="8">
    <source>
        <dbReference type="ARBA" id="ARBA00047899"/>
    </source>
</evidence>
<proteinExistence type="predicted"/>
<dbReference type="SUPFAM" id="SSF56112">
    <property type="entry name" value="Protein kinase-like (PK-like)"/>
    <property type="match status" value="1"/>
</dbReference>
<feature type="transmembrane region" description="Helical" evidence="10">
    <location>
        <begin position="20"/>
        <end position="43"/>
    </location>
</feature>
<dbReference type="GO" id="GO:0016020">
    <property type="term" value="C:membrane"/>
    <property type="evidence" value="ECO:0007669"/>
    <property type="project" value="UniProtKB-SubCell"/>
</dbReference>
<keyword evidence="5" id="KW-0547">Nucleotide-binding</keyword>
<evidence type="ECO:0000256" key="7">
    <source>
        <dbReference type="ARBA" id="ARBA00022840"/>
    </source>
</evidence>
<gene>
    <name evidence="12" type="ORF">CURHAP_LOCUS39629</name>
</gene>
<feature type="domain" description="Protein kinase" evidence="11">
    <location>
        <begin position="69"/>
        <end position="154"/>
    </location>
</feature>
<dbReference type="Pfam" id="PF07714">
    <property type="entry name" value="PK_Tyr_Ser-Thr"/>
    <property type="match status" value="1"/>
</dbReference>
<keyword evidence="10" id="KW-1133">Transmembrane helix</keyword>
<evidence type="ECO:0000256" key="9">
    <source>
        <dbReference type="ARBA" id="ARBA00048679"/>
    </source>
</evidence>
<comment type="catalytic activity">
    <reaction evidence="8">
        <text>L-threonyl-[protein] + ATP = O-phospho-L-threonyl-[protein] + ADP + H(+)</text>
        <dbReference type="Rhea" id="RHEA:46608"/>
        <dbReference type="Rhea" id="RHEA-COMP:11060"/>
        <dbReference type="Rhea" id="RHEA-COMP:11605"/>
        <dbReference type="ChEBI" id="CHEBI:15378"/>
        <dbReference type="ChEBI" id="CHEBI:30013"/>
        <dbReference type="ChEBI" id="CHEBI:30616"/>
        <dbReference type="ChEBI" id="CHEBI:61977"/>
        <dbReference type="ChEBI" id="CHEBI:456216"/>
        <dbReference type="EC" id="2.7.11.1"/>
    </reaction>
</comment>
<evidence type="ECO:0000313" key="12">
    <source>
        <dbReference type="EMBL" id="CAB4284179.1"/>
    </source>
</evidence>
<protein>
    <recommendedName>
        <fullName evidence="2">non-specific serine/threonine protein kinase</fullName>
        <ecNumber evidence="2">2.7.11.1</ecNumber>
    </recommendedName>
</protein>
<comment type="subcellular location">
    <subcellularLocation>
        <location evidence="1">Membrane</location>
        <topology evidence="1">Single-pass type I membrane protein</topology>
    </subcellularLocation>
</comment>
<dbReference type="PROSITE" id="PS50011">
    <property type="entry name" value="PROTEIN_KINASE_DOM"/>
    <property type="match status" value="1"/>
</dbReference>
<dbReference type="PANTHER" id="PTHR48006:SF102">
    <property type="entry name" value="LEUCINE-RICH REPEAT-CONTAINING PROTEIN DDB_G0281931-RELATED"/>
    <property type="match status" value="1"/>
</dbReference>
<keyword evidence="4" id="KW-0808">Transferase</keyword>
<accession>A0A6J5V5D7</accession>
<evidence type="ECO:0000256" key="6">
    <source>
        <dbReference type="ARBA" id="ARBA00022777"/>
    </source>
</evidence>
<dbReference type="InterPro" id="IPR001245">
    <property type="entry name" value="Ser-Thr/Tyr_kinase_cat_dom"/>
</dbReference>
<organism evidence="12 13">
    <name type="scientific">Prunus armeniaca</name>
    <name type="common">Apricot</name>
    <name type="synonym">Armeniaca vulgaris</name>
    <dbReference type="NCBI Taxonomy" id="36596"/>
    <lineage>
        <taxon>Eukaryota</taxon>
        <taxon>Viridiplantae</taxon>
        <taxon>Streptophyta</taxon>
        <taxon>Embryophyta</taxon>
        <taxon>Tracheophyta</taxon>
        <taxon>Spermatophyta</taxon>
        <taxon>Magnoliopsida</taxon>
        <taxon>eudicotyledons</taxon>
        <taxon>Gunneridae</taxon>
        <taxon>Pentapetalae</taxon>
        <taxon>rosids</taxon>
        <taxon>fabids</taxon>
        <taxon>Rosales</taxon>
        <taxon>Rosaceae</taxon>
        <taxon>Amygdaloideae</taxon>
        <taxon>Amygdaleae</taxon>
        <taxon>Prunus</taxon>
    </lineage>
</organism>
<evidence type="ECO:0000256" key="3">
    <source>
        <dbReference type="ARBA" id="ARBA00022527"/>
    </source>
</evidence>
<dbReference type="InterPro" id="IPR011009">
    <property type="entry name" value="Kinase-like_dom_sf"/>
</dbReference>
<dbReference type="Gene3D" id="3.30.200.20">
    <property type="entry name" value="Phosphorylase Kinase, domain 1"/>
    <property type="match status" value="1"/>
</dbReference>
<comment type="catalytic activity">
    <reaction evidence="9">
        <text>L-seryl-[protein] + ATP = O-phospho-L-seryl-[protein] + ADP + H(+)</text>
        <dbReference type="Rhea" id="RHEA:17989"/>
        <dbReference type="Rhea" id="RHEA-COMP:9863"/>
        <dbReference type="Rhea" id="RHEA-COMP:11604"/>
        <dbReference type="ChEBI" id="CHEBI:15378"/>
        <dbReference type="ChEBI" id="CHEBI:29999"/>
        <dbReference type="ChEBI" id="CHEBI:30616"/>
        <dbReference type="ChEBI" id="CHEBI:83421"/>
        <dbReference type="ChEBI" id="CHEBI:456216"/>
        <dbReference type="EC" id="2.7.11.1"/>
    </reaction>
</comment>
<dbReference type="InterPro" id="IPR051824">
    <property type="entry name" value="LRR_Rcpt-Like_S/T_Kinase"/>
</dbReference>
<evidence type="ECO:0000259" key="11">
    <source>
        <dbReference type="PROSITE" id="PS50011"/>
    </source>
</evidence>
<keyword evidence="10" id="KW-0472">Membrane</keyword>